<keyword evidence="7" id="KW-0443">Lipid metabolism</keyword>
<comment type="subunit">
    <text evidence="3">Homotrimer.</text>
</comment>
<comment type="catalytic activity">
    <reaction evidence="14">
        <text>(3Z)-octenoyl-CoA = (2E)-octenoyl-CoA</text>
        <dbReference type="Rhea" id="RHEA:46044"/>
        <dbReference type="ChEBI" id="CHEBI:62242"/>
        <dbReference type="ChEBI" id="CHEBI:85640"/>
    </reaction>
    <physiologicalReaction direction="left-to-right" evidence="14">
        <dbReference type="Rhea" id="RHEA:46045"/>
    </physiologicalReaction>
</comment>
<dbReference type="FunCoup" id="H2XSH7">
    <property type="interactions" value="84"/>
</dbReference>
<dbReference type="EMBL" id="EAAA01002798">
    <property type="status" value="NOT_ANNOTATED_CDS"/>
    <property type="molecule type" value="Genomic_DNA"/>
</dbReference>
<evidence type="ECO:0000256" key="10">
    <source>
        <dbReference type="ARBA" id="ARBA00036336"/>
    </source>
</evidence>
<comment type="catalytic activity">
    <reaction evidence="10">
        <text>(3Z)-hexenoyl-CoA = (2E)-hexenoyl-CoA</text>
        <dbReference type="Rhea" id="RHEA:45748"/>
        <dbReference type="ChEBI" id="CHEBI:62077"/>
        <dbReference type="ChEBI" id="CHEBI:85415"/>
    </reaction>
    <physiologicalReaction direction="left-to-right" evidence="10">
        <dbReference type="Rhea" id="RHEA:45749"/>
    </physiologicalReaction>
</comment>
<dbReference type="InterPro" id="IPR029045">
    <property type="entry name" value="ClpP/crotonase-like_dom_sf"/>
</dbReference>
<evidence type="ECO:0000256" key="4">
    <source>
        <dbReference type="ARBA" id="ARBA00022832"/>
    </source>
</evidence>
<evidence type="ECO:0000256" key="18">
    <source>
        <dbReference type="ARBA" id="ARBA00078358"/>
    </source>
</evidence>
<dbReference type="Pfam" id="PF00378">
    <property type="entry name" value="ECH_1"/>
    <property type="match status" value="1"/>
</dbReference>
<proteinExistence type="predicted"/>
<reference evidence="22" key="1">
    <citation type="journal article" date="2002" name="Science">
        <title>The draft genome of Ciona intestinalis: insights into chordate and vertebrate origins.</title>
        <authorList>
            <person name="Dehal P."/>
            <person name="Satou Y."/>
            <person name="Campbell R.K."/>
            <person name="Chapman J."/>
            <person name="Degnan B."/>
            <person name="De Tomaso A."/>
            <person name="Davidson B."/>
            <person name="Di Gregorio A."/>
            <person name="Gelpke M."/>
            <person name="Goodstein D.M."/>
            <person name="Harafuji N."/>
            <person name="Hastings K.E."/>
            <person name="Ho I."/>
            <person name="Hotta K."/>
            <person name="Huang W."/>
            <person name="Kawashima T."/>
            <person name="Lemaire P."/>
            <person name="Martinez D."/>
            <person name="Meinertzhagen I.A."/>
            <person name="Necula S."/>
            <person name="Nonaka M."/>
            <person name="Putnam N."/>
            <person name="Rash S."/>
            <person name="Saiga H."/>
            <person name="Satake M."/>
            <person name="Terry A."/>
            <person name="Yamada L."/>
            <person name="Wang H.G."/>
            <person name="Awazu S."/>
            <person name="Azumi K."/>
            <person name="Boore J."/>
            <person name="Branno M."/>
            <person name="Chin-Bow S."/>
            <person name="DeSantis R."/>
            <person name="Doyle S."/>
            <person name="Francino P."/>
            <person name="Keys D.N."/>
            <person name="Haga S."/>
            <person name="Hayashi H."/>
            <person name="Hino K."/>
            <person name="Imai K.S."/>
            <person name="Inaba K."/>
            <person name="Kano S."/>
            <person name="Kobayashi K."/>
            <person name="Kobayashi M."/>
            <person name="Lee B.I."/>
            <person name="Makabe K.W."/>
            <person name="Manohar C."/>
            <person name="Matassi G."/>
            <person name="Medina M."/>
            <person name="Mochizuki Y."/>
            <person name="Mount S."/>
            <person name="Morishita T."/>
            <person name="Miura S."/>
            <person name="Nakayama A."/>
            <person name="Nishizaka S."/>
            <person name="Nomoto H."/>
            <person name="Ohta F."/>
            <person name="Oishi K."/>
            <person name="Rigoutsos I."/>
            <person name="Sano M."/>
            <person name="Sasaki A."/>
            <person name="Sasakura Y."/>
            <person name="Shoguchi E."/>
            <person name="Shin-i T."/>
            <person name="Spagnuolo A."/>
            <person name="Stainier D."/>
            <person name="Suzuki M.M."/>
            <person name="Tassy O."/>
            <person name="Takatori N."/>
            <person name="Tokuoka M."/>
            <person name="Yagi K."/>
            <person name="Yoshizaki F."/>
            <person name="Wada S."/>
            <person name="Zhang C."/>
            <person name="Hyatt P.D."/>
            <person name="Larimer F."/>
            <person name="Detter C."/>
            <person name="Doggett N."/>
            <person name="Glavina T."/>
            <person name="Hawkins T."/>
            <person name="Richardson P."/>
            <person name="Lucas S."/>
            <person name="Kohara Y."/>
            <person name="Levine M."/>
            <person name="Satoh N."/>
            <person name="Rokhsar D.S."/>
        </authorList>
    </citation>
    <scope>NUCLEOTIDE SEQUENCE [LARGE SCALE GENOMIC DNA]</scope>
</reference>
<comment type="catalytic activity">
    <reaction evidence="13">
        <text>(3Z)-dodecenoyl-CoA = (2E)-dodecenoyl-CoA</text>
        <dbReference type="Rhea" id="RHEA:23716"/>
        <dbReference type="ChEBI" id="CHEBI:57330"/>
        <dbReference type="ChEBI" id="CHEBI:58543"/>
        <dbReference type="EC" id="5.3.3.8"/>
    </reaction>
    <physiologicalReaction direction="left-to-right" evidence="13">
        <dbReference type="Rhea" id="RHEA:23717"/>
    </physiologicalReaction>
</comment>
<accession>H2XSH7</accession>
<comment type="subcellular location">
    <subcellularLocation>
        <location evidence="1">Mitochondrion matrix</location>
    </subcellularLocation>
</comment>
<keyword evidence="4" id="KW-0276">Fatty acid metabolism</keyword>
<keyword evidence="5" id="KW-0809">Transit peptide</keyword>
<dbReference type="PANTHER" id="PTHR11941">
    <property type="entry name" value="ENOYL-COA HYDRATASE-RELATED"/>
    <property type="match status" value="1"/>
</dbReference>
<evidence type="ECO:0000256" key="15">
    <source>
        <dbReference type="ARBA" id="ARBA00056147"/>
    </source>
</evidence>
<keyword evidence="22" id="KW-1185">Reference proteome</keyword>
<dbReference type="InterPro" id="IPR001753">
    <property type="entry name" value="Enoyl-CoA_hydra/iso"/>
</dbReference>
<reference evidence="21" key="4">
    <citation type="submission" date="2025-09" db="UniProtKB">
        <authorList>
            <consortium name="Ensembl"/>
        </authorList>
    </citation>
    <scope>IDENTIFICATION</scope>
</reference>
<organism evidence="21 22">
    <name type="scientific">Ciona intestinalis</name>
    <name type="common">Transparent sea squirt</name>
    <name type="synonym">Ascidia intestinalis</name>
    <dbReference type="NCBI Taxonomy" id="7719"/>
    <lineage>
        <taxon>Eukaryota</taxon>
        <taxon>Metazoa</taxon>
        <taxon>Chordata</taxon>
        <taxon>Tunicata</taxon>
        <taxon>Ascidiacea</taxon>
        <taxon>Phlebobranchia</taxon>
        <taxon>Cionidae</taxon>
        <taxon>Ciona</taxon>
    </lineage>
</organism>
<evidence type="ECO:0000313" key="21">
    <source>
        <dbReference type="Ensembl" id="ENSCINP00000032611.1"/>
    </source>
</evidence>
<evidence type="ECO:0000256" key="1">
    <source>
        <dbReference type="ARBA" id="ARBA00004305"/>
    </source>
</evidence>
<evidence type="ECO:0000256" key="19">
    <source>
        <dbReference type="ARBA" id="ARBA00082088"/>
    </source>
</evidence>
<evidence type="ECO:0000256" key="12">
    <source>
        <dbReference type="ARBA" id="ARBA00051293"/>
    </source>
</evidence>
<comment type="function">
    <text evidence="15">Key enzyme of fatty acid beta-oxidation. Able to isomerize both 3-cis (3Z) and 3-trans (3E) double bonds into the 2-trans (2E) form in a range of enoyl-CoA species, with a preference for (3Z)-enoyl-CoAs over (3E)-enoyl-CoAs. The catalytic efficiency of this enzyme is not affected by the fatty acyl chain length.</text>
</comment>
<evidence type="ECO:0000256" key="5">
    <source>
        <dbReference type="ARBA" id="ARBA00022946"/>
    </source>
</evidence>
<dbReference type="Proteomes" id="UP000008144">
    <property type="component" value="Chromosome 9"/>
</dbReference>
<dbReference type="GO" id="GO:0005759">
    <property type="term" value="C:mitochondrial matrix"/>
    <property type="evidence" value="ECO:0007669"/>
    <property type="project" value="UniProtKB-SubCell"/>
</dbReference>
<evidence type="ECO:0000256" key="20">
    <source>
        <dbReference type="ARBA" id="ARBA00083575"/>
    </source>
</evidence>
<dbReference type="CDD" id="cd06558">
    <property type="entry name" value="crotonase-like"/>
    <property type="match status" value="1"/>
</dbReference>
<name>H2XSH7_CIOIN</name>
<dbReference type="PANTHER" id="PTHR11941:SF45">
    <property type="entry name" value="ENOYL-COA DELTA ISOMERASE 1, MITOCHONDRIAL"/>
    <property type="match status" value="1"/>
</dbReference>
<comment type="pathway">
    <text evidence="2">Lipid metabolism; fatty acid beta-oxidation.</text>
</comment>
<dbReference type="AlphaFoldDB" id="H2XSH7"/>
<reference evidence="21" key="2">
    <citation type="journal article" date="2008" name="Genome Biol.">
        <title>Improved genome assembly and evidence-based global gene model set for the chordate Ciona intestinalis: new insight into intron and operon populations.</title>
        <authorList>
            <person name="Satou Y."/>
            <person name="Mineta K."/>
            <person name="Ogasawara M."/>
            <person name="Sasakura Y."/>
            <person name="Shoguchi E."/>
            <person name="Ueno K."/>
            <person name="Yamada L."/>
            <person name="Matsumoto J."/>
            <person name="Wasserscheid J."/>
            <person name="Dewar K."/>
            <person name="Wiley G.B."/>
            <person name="Macmil S.L."/>
            <person name="Roe B.A."/>
            <person name="Zeller R.W."/>
            <person name="Hastings K.E."/>
            <person name="Lemaire P."/>
            <person name="Lindquist E."/>
            <person name="Endo T."/>
            <person name="Hotta K."/>
            <person name="Inaba K."/>
        </authorList>
    </citation>
    <scope>NUCLEOTIDE SEQUENCE [LARGE SCALE GENOMIC DNA]</scope>
    <source>
        <strain evidence="21">wild type</strain>
    </source>
</reference>
<evidence type="ECO:0000256" key="17">
    <source>
        <dbReference type="ARBA" id="ARBA00076241"/>
    </source>
</evidence>
<dbReference type="FunFam" id="3.90.226.10:FF:000034">
    <property type="entry name" value="Enoyl-CoA delta isomerase 1"/>
    <property type="match status" value="1"/>
</dbReference>
<dbReference type="STRING" id="7719.ENSCINP00000032611"/>
<dbReference type="GeneTree" id="ENSGT00390000005678"/>
<dbReference type="GO" id="GO:0004165">
    <property type="term" value="F:delta(3)-delta(2)-enoyl-CoA isomerase activity"/>
    <property type="evidence" value="ECO:0000318"/>
    <property type="project" value="GO_Central"/>
</dbReference>
<comment type="catalytic activity">
    <reaction evidence="11">
        <text>(3Z)-decenoyl-CoA = (2E)-decenoyl-CoA</text>
        <dbReference type="Rhea" id="RHEA:77195"/>
        <dbReference type="ChEBI" id="CHEBI:61406"/>
        <dbReference type="ChEBI" id="CHEBI:195601"/>
    </reaction>
    <physiologicalReaction direction="left-to-right" evidence="11">
        <dbReference type="Rhea" id="RHEA:77196"/>
    </physiologicalReaction>
</comment>
<dbReference type="OMA" id="ALCKCAE"/>
<evidence type="ECO:0000313" key="22">
    <source>
        <dbReference type="Proteomes" id="UP000008144"/>
    </source>
</evidence>
<comment type="catalytic activity">
    <reaction evidence="12">
        <text>(2E)-tetradecenoyl-CoA = (3Z)-tetradecenoyl-CoA</text>
        <dbReference type="Rhea" id="RHEA:29847"/>
        <dbReference type="ChEBI" id="CHEBI:61405"/>
        <dbReference type="ChEBI" id="CHEBI:61968"/>
    </reaction>
    <physiologicalReaction direction="right-to-left" evidence="12">
        <dbReference type="Rhea" id="RHEA:29849"/>
    </physiologicalReaction>
</comment>
<dbReference type="Ensembl" id="ENSCINT00000032075.1">
    <property type="protein sequence ID" value="ENSCINP00000032611.1"/>
    <property type="gene ID" value="ENSCING00000023669.1"/>
</dbReference>
<evidence type="ECO:0000256" key="14">
    <source>
        <dbReference type="ARBA" id="ARBA00052542"/>
    </source>
</evidence>
<dbReference type="InParanoid" id="H2XSH7"/>
<evidence type="ECO:0000256" key="16">
    <source>
        <dbReference type="ARBA" id="ARBA00068317"/>
    </source>
</evidence>
<evidence type="ECO:0000256" key="7">
    <source>
        <dbReference type="ARBA" id="ARBA00023098"/>
    </source>
</evidence>
<keyword evidence="6" id="KW-0007">Acetylation</keyword>
<evidence type="ECO:0000256" key="8">
    <source>
        <dbReference type="ARBA" id="ARBA00023128"/>
    </source>
</evidence>
<dbReference type="HOGENOM" id="CLU_009834_7_5_1"/>
<dbReference type="SUPFAM" id="SSF52096">
    <property type="entry name" value="ClpP/crotonase"/>
    <property type="match status" value="1"/>
</dbReference>
<keyword evidence="8" id="KW-0496">Mitochondrion</keyword>
<sequence length="292" mass="32193">IQALQISENKIIKTKMLSRACFRQFSASIRRMSSTNIVETNIDSGTGFATVTLSQPPVNSLDKNLLTAITDRFKKLSDDSSVTGAILTSKFDGKVFSAGLNIVDMFQKSDDHLGEFWGMVQEWYLTIQGFPKPLVSAINGHAPTGGCAMALMSDYRVMVEGKTIGLNETLLGIVAPFFFADLMIAAVGRRHAEFALNNGYLYTSDEALKIGLVDEVVNLDQVVPTALKILTKMTKTPQPAYQVCKNFLRKETMDTLRNDRAGDIAHFVGFVQQPNVQKAIGGYLQALKQRKK</sequence>
<dbReference type="GO" id="GO:0006635">
    <property type="term" value="P:fatty acid beta-oxidation"/>
    <property type="evidence" value="ECO:0000318"/>
    <property type="project" value="GO_Central"/>
</dbReference>
<evidence type="ECO:0000256" key="6">
    <source>
        <dbReference type="ARBA" id="ARBA00022990"/>
    </source>
</evidence>
<protein>
    <recommendedName>
        <fullName evidence="16">Enoyl-CoA delta isomerase 1, mitochondrial</fullName>
    </recommendedName>
    <alternativeName>
        <fullName evidence="20">3,2-trans-enoyl-CoA isomerase</fullName>
    </alternativeName>
    <alternativeName>
        <fullName evidence="17 18">Delta(3),Delta(2)-enoyl-CoA isomerase</fullName>
    </alternativeName>
    <alternativeName>
        <fullName evidence="19">Dodecenoyl-CoA isomerase</fullName>
    </alternativeName>
</protein>
<evidence type="ECO:0000256" key="2">
    <source>
        <dbReference type="ARBA" id="ARBA00005005"/>
    </source>
</evidence>
<keyword evidence="9" id="KW-0413">Isomerase</keyword>
<evidence type="ECO:0000256" key="13">
    <source>
        <dbReference type="ARBA" id="ARBA00052376"/>
    </source>
</evidence>
<dbReference type="Gene3D" id="6.10.250.170">
    <property type="match status" value="1"/>
</dbReference>
<evidence type="ECO:0000256" key="3">
    <source>
        <dbReference type="ARBA" id="ARBA00011233"/>
    </source>
</evidence>
<dbReference type="Gene3D" id="3.90.226.10">
    <property type="entry name" value="2-enoyl-CoA Hydratase, Chain A, domain 1"/>
    <property type="match status" value="1"/>
</dbReference>
<reference evidence="21" key="3">
    <citation type="submission" date="2025-08" db="UniProtKB">
        <authorList>
            <consortium name="Ensembl"/>
        </authorList>
    </citation>
    <scope>IDENTIFICATION</scope>
</reference>
<dbReference type="GO" id="GO:0005739">
    <property type="term" value="C:mitochondrion"/>
    <property type="evidence" value="ECO:0000318"/>
    <property type="project" value="GO_Central"/>
</dbReference>
<evidence type="ECO:0000256" key="9">
    <source>
        <dbReference type="ARBA" id="ARBA00023235"/>
    </source>
</evidence>
<evidence type="ECO:0000256" key="11">
    <source>
        <dbReference type="ARBA" id="ARBA00050938"/>
    </source>
</evidence>